<evidence type="ECO:0000313" key="2">
    <source>
        <dbReference type="EMBL" id="MFC4694227.1"/>
    </source>
</evidence>
<keyword evidence="1" id="KW-0472">Membrane</keyword>
<sequence length="188" mass="18976">MTTHLSRPSVTVPPRRGGARVVVGLLGLAVVVLGVVLLANPVAAARSLALLVGLSFVVGGLLEIAVGWDSGRSRGASVLLGAVLVVGGVLAAVWPGVTLWTLVLVTGLSLIVHGAGRIALAAVGRDRVDGRGWLAALGVVDVVVGVLALTWQAATVLVLCVLFGIQVLFLGLALVVVGFLRPPAAADR</sequence>
<organism evidence="2 3">
    <name type="scientific">Geodermatophilus arenarius</name>
    <dbReference type="NCBI Taxonomy" id="1137990"/>
    <lineage>
        <taxon>Bacteria</taxon>
        <taxon>Bacillati</taxon>
        <taxon>Actinomycetota</taxon>
        <taxon>Actinomycetes</taxon>
        <taxon>Geodermatophilales</taxon>
        <taxon>Geodermatophilaceae</taxon>
        <taxon>Geodermatophilus</taxon>
    </lineage>
</organism>
<evidence type="ECO:0000256" key="1">
    <source>
        <dbReference type="SAM" id="Phobius"/>
    </source>
</evidence>
<feature type="transmembrane region" description="Helical" evidence="1">
    <location>
        <begin position="75"/>
        <end position="94"/>
    </location>
</feature>
<dbReference type="InterPro" id="IPR052712">
    <property type="entry name" value="Acid_resist_chaperone_HdeD"/>
</dbReference>
<dbReference type="RefSeq" id="WP_387988942.1">
    <property type="nucleotide sequence ID" value="NZ_JBHSGR010000012.1"/>
</dbReference>
<comment type="caution">
    <text evidence="2">The sequence shown here is derived from an EMBL/GenBank/DDBJ whole genome shotgun (WGS) entry which is preliminary data.</text>
</comment>
<dbReference type="Proteomes" id="UP001596025">
    <property type="component" value="Unassembled WGS sequence"/>
</dbReference>
<proteinExistence type="predicted"/>
<feature type="transmembrane region" description="Helical" evidence="1">
    <location>
        <begin position="100"/>
        <end position="120"/>
    </location>
</feature>
<feature type="transmembrane region" description="Helical" evidence="1">
    <location>
        <begin position="132"/>
        <end position="150"/>
    </location>
</feature>
<keyword evidence="3" id="KW-1185">Reference proteome</keyword>
<dbReference type="EMBL" id="JBHSGR010000012">
    <property type="protein sequence ID" value="MFC4694227.1"/>
    <property type="molecule type" value="Genomic_DNA"/>
</dbReference>
<accession>A0ABV9LK09</accession>
<evidence type="ECO:0000313" key="3">
    <source>
        <dbReference type="Proteomes" id="UP001596025"/>
    </source>
</evidence>
<dbReference type="PANTHER" id="PTHR34989:SF1">
    <property type="entry name" value="PROTEIN HDED"/>
    <property type="match status" value="1"/>
</dbReference>
<gene>
    <name evidence="2" type="ORF">ACFO3M_12590</name>
</gene>
<reference evidence="3" key="1">
    <citation type="journal article" date="2019" name="Int. J. Syst. Evol. Microbiol.">
        <title>The Global Catalogue of Microorganisms (GCM) 10K type strain sequencing project: providing services to taxonomists for standard genome sequencing and annotation.</title>
        <authorList>
            <consortium name="The Broad Institute Genomics Platform"/>
            <consortium name="The Broad Institute Genome Sequencing Center for Infectious Disease"/>
            <person name="Wu L."/>
            <person name="Ma J."/>
        </authorList>
    </citation>
    <scope>NUCLEOTIDE SEQUENCE [LARGE SCALE GENOMIC DNA]</scope>
    <source>
        <strain evidence="3">CCUG 62763</strain>
    </source>
</reference>
<dbReference type="Pfam" id="PF03729">
    <property type="entry name" value="DUF308"/>
    <property type="match status" value="2"/>
</dbReference>
<dbReference type="InterPro" id="IPR005325">
    <property type="entry name" value="DUF308_memb"/>
</dbReference>
<keyword evidence="1" id="KW-0812">Transmembrane</keyword>
<name>A0ABV9LK09_9ACTN</name>
<keyword evidence="1" id="KW-1133">Transmembrane helix</keyword>
<feature type="transmembrane region" description="Helical" evidence="1">
    <location>
        <begin position="21"/>
        <end position="42"/>
    </location>
</feature>
<feature type="transmembrane region" description="Helical" evidence="1">
    <location>
        <begin position="156"/>
        <end position="180"/>
    </location>
</feature>
<dbReference type="PANTHER" id="PTHR34989">
    <property type="entry name" value="PROTEIN HDED"/>
    <property type="match status" value="1"/>
</dbReference>
<feature type="transmembrane region" description="Helical" evidence="1">
    <location>
        <begin position="48"/>
        <end position="68"/>
    </location>
</feature>
<protein>
    <submittedName>
        <fullName evidence="2">HdeD family acid-resistance protein</fullName>
    </submittedName>
</protein>